<organism evidence="1 2">
    <name type="scientific">Vitreoscilla filiformis</name>
    <dbReference type="NCBI Taxonomy" id="63"/>
    <lineage>
        <taxon>Bacteria</taxon>
        <taxon>Pseudomonadati</taxon>
        <taxon>Pseudomonadota</taxon>
        <taxon>Betaproteobacteria</taxon>
        <taxon>Neisseriales</taxon>
        <taxon>Neisseriaceae</taxon>
        <taxon>Vitreoscilla</taxon>
    </lineage>
</organism>
<reference evidence="1 2" key="1">
    <citation type="submission" date="2017-07" db="EMBL/GenBank/DDBJ databases">
        <title>Complete Genome Sequence of the cosmetic ferment Vitreoscilla filiformis (ATCC15551).</title>
        <authorList>
            <person name="Contreras S."/>
            <person name="Sagory-Zalkind P."/>
            <person name="Blanquart H."/>
            <person name="Iltis A."/>
            <person name="Morand S.C."/>
        </authorList>
    </citation>
    <scope>NUCLEOTIDE SEQUENCE [LARGE SCALE GENOMIC DNA]</scope>
    <source>
        <strain evidence="1 2">ATCC 15551</strain>
        <plasmid evidence="2">Plasmid pvf2</plasmid>
    </source>
</reference>
<evidence type="ECO:0000313" key="2">
    <source>
        <dbReference type="Proteomes" id="UP000199729"/>
    </source>
</evidence>
<geneLocation type="plasmid" evidence="2">
    <name>pvf2</name>
</geneLocation>
<dbReference type="InterPro" id="IPR011991">
    <property type="entry name" value="ArsR-like_HTH"/>
</dbReference>
<proteinExistence type="predicted"/>
<sequence length="120" mass="13183">MEKNMGKPKSTDLVVQPPLAIPLNIDPEKDSYIIKGGAGVAVAHVKKPSGEVFSVHVRANGAFRQMTHFDPSQLTVDERRRLELDLYEKGHTQSDIADLVGVKQPTVAHDLKLMRKANGS</sequence>
<keyword evidence="2" id="KW-1185">Reference proteome</keyword>
<dbReference type="KEGG" id="vff:VITFI_CDS3551"/>
<dbReference type="AlphaFoldDB" id="A0A221KJY1"/>
<dbReference type="EMBL" id="CP022425">
    <property type="protein sequence ID" value="ASM79328.1"/>
    <property type="molecule type" value="Genomic_DNA"/>
</dbReference>
<dbReference type="Proteomes" id="UP000199729">
    <property type="component" value="Plasmid pVF2"/>
</dbReference>
<protein>
    <submittedName>
        <fullName evidence="1">Transcriptional regulator</fullName>
    </submittedName>
</protein>
<dbReference type="GO" id="GO:0006355">
    <property type="term" value="P:regulation of DNA-templated transcription"/>
    <property type="evidence" value="ECO:0007669"/>
    <property type="project" value="UniProtKB-ARBA"/>
</dbReference>
<keyword evidence="1" id="KW-0614">Plasmid</keyword>
<dbReference type="CDD" id="cd00090">
    <property type="entry name" value="HTH_ARSR"/>
    <property type="match status" value="1"/>
</dbReference>
<accession>A0A221KJY1</accession>
<gene>
    <name evidence="1" type="ORF">VITFI_CDS3551</name>
</gene>
<evidence type="ECO:0000313" key="1">
    <source>
        <dbReference type="EMBL" id="ASM79328.1"/>
    </source>
</evidence>
<name>A0A221KJY1_VITFI</name>